<organism evidence="2 3">
    <name type="scientific">Streptomyces albus (strain ATCC 21838 / DSM 41398 / FERM P-419 / JCM 4703 / NBRC 107858)</name>
    <dbReference type="NCBI Taxonomy" id="1081613"/>
    <lineage>
        <taxon>Bacteria</taxon>
        <taxon>Bacillati</taxon>
        <taxon>Actinomycetota</taxon>
        <taxon>Actinomycetes</taxon>
        <taxon>Kitasatosporales</taxon>
        <taxon>Streptomycetaceae</taxon>
        <taxon>Streptomyces</taxon>
    </lineage>
</organism>
<evidence type="ECO:0000313" key="2">
    <source>
        <dbReference type="EMBL" id="AJE80695.1"/>
    </source>
</evidence>
<dbReference type="AlphaFoldDB" id="A0A0B5EMW2"/>
<feature type="region of interest" description="Disordered" evidence="1">
    <location>
        <begin position="42"/>
        <end position="82"/>
    </location>
</feature>
<sequence length="82" mass="9115">MVRIRRGRARRRPLPRVRTGARPMTLAPNDVLARDLRFATADTADNGITAEDSSDRPLDLTARHSSRRRVRVSTAGPRCGPP</sequence>
<dbReference type="EMBL" id="CP010519">
    <property type="protein sequence ID" value="AJE80695.1"/>
    <property type="molecule type" value="Genomic_DNA"/>
</dbReference>
<reference evidence="2 3" key="1">
    <citation type="submission" date="2015-01" db="EMBL/GenBank/DDBJ databases">
        <title>Enhanced salinomycin production by adjusting the supply of polyketide extender units in Streptomyce albus DSM 41398.</title>
        <authorList>
            <person name="Lu C."/>
        </authorList>
    </citation>
    <scope>NUCLEOTIDE SEQUENCE [LARGE SCALE GENOMIC DNA]</scope>
    <source>
        <strain evidence="3">ATCC 21838 / DSM 41398 / FERM P-419 / JCM 4703 / NBRC 107858</strain>
    </source>
</reference>
<keyword evidence="3" id="KW-1185">Reference proteome</keyword>
<name>A0A0B5EMW2_STRA4</name>
<proteinExistence type="predicted"/>
<gene>
    <name evidence="2" type="ORF">SLNWT_0319</name>
</gene>
<dbReference type="Proteomes" id="UP000031523">
    <property type="component" value="Chromosome"/>
</dbReference>
<evidence type="ECO:0000313" key="3">
    <source>
        <dbReference type="Proteomes" id="UP000031523"/>
    </source>
</evidence>
<dbReference type="KEGG" id="sals:SLNWT_0319"/>
<protein>
    <submittedName>
        <fullName evidence="2">Uncharacterized protein</fullName>
    </submittedName>
</protein>
<accession>A0A0B5EMW2</accession>
<feature type="compositionally biased region" description="Basic and acidic residues" evidence="1">
    <location>
        <begin position="53"/>
        <end position="62"/>
    </location>
</feature>
<evidence type="ECO:0000256" key="1">
    <source>
        <dbReference type="SAM" id="MobiDB-lite"/>
    </source>
</evidence>